<comment type="subunit">
    <text evidence="11">Interacts with host IFNA1.</text>
</comment>
<keyword evidence="5" id="KW-1114">Inhibition of host interferon signaling pathway by virus</keyword>
<reference evidence="19" key="1">
    <citation type="submission" date="2023-01" db="EMBL/GenBank/DDBJ databases">
        <title>Key to firefly adult light organ development and bioluminescence: homeobox transcription factors regulate luciferase expression and transportation to peroxisome.</title>
        <authorList>
            <person name="Fu X."/>
        </authorList>
    </citation>
    <scope>NUCLEOTIDE SEQUENCE [LARGE SCALE GENOMIC DNA]</scope>
</reference>
<feature type="domain" description="Ig-like" evidence="17">
    <location>
        <begin position="136"/>
        <end position="232"/>
    </location>
</feature>
<dbReference type="Pfam" id="PF07679">
    <property type="entry name" value="I-set"/>
    <property type="match status" value="1"/>
</dbReference>
<dbReference type="InterPro" id="IPR000157">
    <property type="entry name" value="TIR_dom"/>
</dbReference>
<keyword evidence="14" id="KW-1133">Transmembrane helix</keyword>
<keyword evidence="14" id="KW-0812">Transmembrane</keyword>
<keyword evidence="3" id="KW-1090">Inhibition of host innate immune response by virus</keyword>
<keyword evidence="2" id="KW-0244">Early protein</keyword>
<evidence type="ECO:0000256" key="2">
    <source>
        <dbReference type="ARBA" id="ARBA00022518"/>
    </source>
</evidence>
<evidence type="ECO:0000256" key="15">
    <source>
        <dbReference type="SAM" id="SignalP"/>
    </source>
</evidence>
<evidence type="ECO:0000256" key="6">
    <source>
        <dbReference type="ARBA" id="ARBA00023027"/>
    </source>
</evidence>
<name>A0AAN7PXT0_9COLE</name>
<evidence type="ECO:0000256" key="14">
    <source>
        <dbReference type="SAM" id="Phobius"/>
    </source>
</evidence>
<dbReference type="InterPro" id="IPR035897">
    <property type="entry name" value="Toll_tir_struct_dom_sf"/>
</dbReference>
<evidence type="ECO:0000313" key="19">
    <source>
        <dbReference type="Proteomes" id="UP001353858"/>
    </source>
</evidence>
<keyword evidence="7" id="KW-1015">Disulfide bond</keyword>
<keyword evidence="8" id="KW-0325">Glycoprotein</keyword>
<evidence type="ECO:0000256" key="8">
    <source>
        <dbReference type="ARBA" id="ARBA00023180"/>
    </source>
</evidence>
<keyword evidence="10" id="KW-0393">Immunoglobulin domain</keyword>
<dbReference type="GO" id="GO:0039502">
    <property type="term" value="P:symbiont-mediated suppression of host type I interferon-mediated signaling pathway"/>
    <property type="evidence" value="ECO:0007669"/>
    <property type="project" value="UniProtKB-KW"/>
</dbReference>
<comment type="similarity">
    <text evidence="1">Belongs to the interleukin-1 receptor family.</text>
</comment>
<feature type="signal peptide" evidence="15">
    <location>
        <begin position="1"/>
        <end position="19"/>
    </location>
</feature>
<dbReference type="InterPro" id="IPR013783">
    <property type="entry name" value="Ig-like_fold"/>
</dbReference>
<dbReference type="SMART" id="SM00409">
    <property type="entry name" value="IG"/>
    <property type="match status" value="2"/>
</dbReference>
<dbReference type="SUPFAM" id="SSF48726">
    <property type="entry name" value="Immunoglobulin"/>
    <property type="match status" value="2"/>
</dbReference>
<protein>
    <recommendedName>
        <fullName evidence="12">Soluble interferon alpha/beta receptor OPG204</fullName>
    </recommendedName>
</protein>
<feature type="domain" description="Ig-like" evidence="17">
    <location>
        <begin position="36"/>
        <end position="127"/>
    </location>
</feature>
<evidence type="ECO:0000256" key="4">
    <source>
        <dbReference type="ARBA" id="ARBA00022801"/>
    </source>
</evidence>
<sequence>MATYLLLITVLFNCAIVFGIEDYCLTNLFNTDGNSMEFTKEPSRAEFAITGSFKGLHCCAKGYRSIEWYKDGKPHPWYAAGVSKLIIYPKSANQTIYTRSVTMDDAGNYTCLLRNASVVYAHTITLTVYKRLPDDPKVTYISDNTQVQVGQSIRLFCEAFVGLVDLPDAYSEAVWIKYGENETFDKDPRINRIKVSRENDQTVGAYLTIQDLKKEDYGRYVCIIKKPGSSIELHTHLYEITDTLYINPNPVPYKKLLIGVGIGILLLLTALILNLQYGLFLRVQFKDRFGRLPDKDDKINDVLVLYSEKDSELALGVLLPTLEAKYNYKCGSRQLPQNLSVWYKDISEAFCKSRRIVAVISPSSVSDDWQCSVLYQALKQLYQLDSQFCCVTLKPFPTNGEQEKNSQGESFSSLVRNINVIYWQRSKDESFWLSLRLKLPPKRFSETNLIVNSTRLNSNALDMSV</sequence>
<evidence type="ECO:0000256" key="11">
    <source>
        <dbReference type="ARBA" id="ARBA00038761"/>
    </source>
</evidence>
<gene>
    <name evidence="18" type="ORF">RN001_007093</name>
</gene>
<proteinExistence type="inferred from homology"/>
<keyword evidence="9" id="KW-0899">Viral immunoevasion</keyword>
<dbReference type="EMBL" id="JARPUR010000003">
    <property type="protein sequence ID" value="KAK4878947.1"/>
    <property type="molecule type" value="Genomic_DNA"/>
</dbReference>
<evidence type="ECO:0000256" key="9">
    <source>
        <dbReference type="ARBA" id="ARBA00023258"/>
    </source>
</evidence>
<feature type="transmembrane region" description="Helical" evidence="14">
    <location>
        <begin position="256"/>
        <end position="281"/>
    </location>
</feature>
<evidence type="ECO:0000256" key="13">
    <source>
        <dbReference type="ARBA" id="ARBA00045444"/>
    </source>
</evidence>
<dbReference type="AlphaFoldDB" id="A0AAN7PXT0"/>
<dbReference type="GO" id="GO:0016787">
    <property type="term" value="F:hydrolase activity"/>
    <property type="evidence" value="ECO:0007669"/>
    <property type="project" value="UniProtKB-KW"/>
</dbReference>
<evidence type="ECO:0000259" key="16">
    <source>
        <dbReference type="PROSITE" id="PS50104"/>
    </source>
</evidence>
<evidence type="ECO:0000256" key="12">
    <source>
        <dbReference type="ARBA" id="ARBA00041012"/>
    </source>
</evidence>
<dbReference type="PROSITE" id="PS50835">
    <property type="entry name" value="IG_LIKE"/>
    <property type="match status" value="2"/>
</dbReference>
<keyword evidence="15" id="KW-0732">Signal</keyword>
<dbReference type="InterPro" id="IPR003598">
    <property type="entry name" value="Ig_sub2"/>
</dbReference>
<comment type="caution">
    <text evidence="18">The sequence shown here is derived from an EMBL/GenBank/DDBJ whole genome shotgun (WGS) entry which is preliminary data.</text>
</comment>
<evidence type="ECO:0000256" key="1">
    <source>
        <dbReference type="ARBA" id="ARBA00009752"/>
    </source>
</evidence>
<dbReference type="InterPro" id="IPR015621">
    <property type="entry name" value="IL-1_rcpt_fam"/>
</dbReference>
<feature type="domain" description="TIR" evidence="16">
    <location>
        <begin position="298"/>
        <end position="439"/>
    </location>
</feature>
<evidence type="ECO:0000256" key="3">
    <source>
        <dbReference type="ARBA" id="ARBA00022632"/>
    </source>
</evidence>
<comment type="function">
    <text evidence="13">Counteracts the antiviral effects of host IFN-alpha/beta and key IFN-inducible proteins involved in viral RNA degradation suxh as host OAS1. Acts as a soluble IFN-alpha receptor and thus inhibits the interaction between host IFN-alpha and its receptor.</text>
</comment>
<evidence type="ECO:0000259" key="17">
    <source>
        <dbReference type="PROSITE" id="PS50835"/>
    </source>
</evidence>
<accession>A0AAN7PXT0</accession>
<keyword evidence="6" id="KW-0520">NAD</keyword>
<dbReference type="PROSITE" id="PS50104">
    <property type="entry name" value="TIR"/>
    <property type="match status" value="1"/>
</dbReference>
<keyword evidence="19" id="KW-1185">Reference proteome</keyword>
<evidence type="ECO:0000313" key="18">
    <source>
        <dbReference type="EMBL" id="KAK4878947.1"/>
    </source>
</evidence>
<dbReference type="GO" id="GO:0007165">
    <property type="term" value="P:signal transduction"/>
    <property type="evidence" value="ECO:0007669"/>
    <property type="project" value="InterPro"/>
</dbReference>
<dbReference type="Pfam" id="PF00047">
    <property type="entry name" value="ig"/>
    <property type="match status" value="1"/>
</dbReference>
<keyword evidence="9" id="KW-0945">Host-virus interaction</keyword>
<dbReference type="Gene3D" id="2.60.40.10">
    <property type="entry name" value="Immunoglobulins"/>
    <property type="match status" value="2"/>
</dbReference>
<dbReference type="Proteomes" id="UP001353858">
    <property type="component" value="Unassembled WGS sequence"/>
</dbReference>
<dbReference type="InterPro" id="IPR036179">
    <property type="entry name" value="Ig-like_dom_sf"/>
</dbReference>
<evidence type="ECO:0000256" key="7">
    <source>
        <dbReference type="ARBA" id="ARBA00023157"/>
    </source>
</evidence>
<dbReference type="SMART" id="SM00408">
    <property type="entry name" value="IGc2"/>
    <property type="match status" value="2"/>
</dbReference>
<dbReference type="InterPro" id="IPR013151">
    <property type="entry name" value="Immunoglobulin_dom"/>
</dbReference>
<keyword evidence="4" id="KW-0378">Hydrolase</keyword>
<dbReference type="Pfam" id="PF01582">
    <property type="entry name" value="TIR"/>
    <property type="match status" value="1"/>
</dbReference>
<dbReference type="InterPro" id="IPR003599">
    <property type="entry name" value="Ig_sub"/>
</dbReference>
<dbReference type="InterPro" id="IPR007110">
    <property type="entry name" value="Ig-like_dom"/>
</dbReference>
<evidence type="ECO:0000256" key="5">
    <source>
        <dbReference type="ARBA" id="ARBA00022830"/>
    </source>
</evidence>
<dbReference type="PANTHER" id="PTHR11890">
    <property type="entry name" value="INTERLEUKIN-1 RECEPTOR FAMILY MEMBER"/>
    <property type="match status" value="1"/>
</dbReference>
<feature type="chain" id="PRO_5043045145" description="Soluble interferon alpha/beta receptor OPG204" evidence="15">
    <location>
        <begin position="20"/>
        <end position="465"/>
    </location>
</feature>
<keyword evidence="14" id="KW-0472">Membrane</keyword>
<keyword evidence="9" id="KW-0922">Interferon antiviral system evasion</keyword>
<evidence type="ECO:0000256" key="10">
    <source>
        <dbReference type="ARBA" id="ARBA00023319"/>
    </source>
</evidence>
<dbReference type="SUPFAM" id="SSF52200">
    <property type="entry name" value="Toll/Interleukin receptor TIR domain"/>
    <property type="match status" value="1"/>
</dbReference>
<organism evidence="18 19">
    <name type="scientific">Aquatica leii</name>
    <dbReference type="NCBI Taxonomy" id="1421715"/>
    <lineage>
        <taxon>Eukaryota</taxon>
        <taxon>Metazoa</taxon>
        <taxon>Ecdysozoa</taxon>
        <taxon>Arthropoda</taxon>
        <taxon>Hexapoda</taxon>
        <taxon>Insecta</taxon>
        <taxon>Pterygota</taxon>
        <taxon>Neoptera</taxon>
        <taxon>Endopterygota</taxon>
        <taxon>Coleoptera</taxon>
        <taxon>Polyphaga</taxon>
        <taxon>Elateriformia</taxon>
        <taxon>Elateroidea</taxon>
        <taxon>Lampyridae</taxon>
        <taxon>Luciolinae</taxon>
        <taxon>Aquatica</taxon>
    </lineage>
</organism>
<dbReference type="InterPro" id="IPR013098">
    <property type="entry name" value="Ig_I-set"/>
</dbReference>
<dbReference type="Gene3D" id="3.40.50.10140">
    <property type="entry name" value="Toll/interleukin-1 receptor homology (TIR) domain"/>
    <property type="match status" value="1"/>
</dbReference>
<dbReference type="PANTHER" id="PTHR11890:SF44">
    <property type="entry name" value="X-LINKED INTERLEUKIN-1 RECEPTOR ACCESSORY PROTEIN-LIKE 2"/>
    <property type="match status" value="1"/>
</dbReference>